<organism evidence="6 7">
    <name type="scientific">Altericroceibacterium indicum</name>
    <dbReference type="NCBI Taxonomy" id="374177"/>
    <lineage>
        <taxon>Bacteria</taxon>
        <taxon>Pseudomonadati</taxon>
        <taxon>Pseudomonadota</taxon>
        <taxon>Alphaproteobacteria</taxon>
        <taxon>Sphingomonadales</taxon>
        <taxon>Erythrobacteraceae</taxon>
        <taxon>Altericroceibacterium</taxon>
    </lineage>
</organism>
<feature type="domain" description="EF-hand" evidence="5">
    <location>
        <begin position="111"/>
        <end position="135"/>
    </location>
</feature>
<dbReference type="Pfam" id="PF13202">
    <property type="entry name" value="EF-hand_5"/>
    <property type="match status" value="4"/>
</dbReference>
<feature type="domain" description="EF-hand" evidence="5">
    <location>
        <begin position="60"/>
        <end position="95"/>
    </location>
</feature>
<dbReference type="InterPro" id="IPR011992">
    <property type="entry name" value="EF-hand-dom_pair"/>
</dbReference>
<dbReference type="SUPFAM" id="SSF47473">
    <property type="entry name" value="EF-hand"/>
    <property type="match status" value="1"/>
</dbReference>
<dbReference type="InterPro" id="IPR018247">
    <property type="entry name" value="EF_Hand_1_Ca_BS"/>
</dbReference>
<evidence type="ECO:0000256" key="4">
    <source>
        <dbReference type="SAM" id="SignalP"/>
    </source>
</evidence>
<keyword evidence="4" id="KW-0732">Signal</keyword>
<name>A0A845AA03_9SPHN</name>
<protein>
    <recommendedName>
        <fullName evidence="5">EF-hand domain-containing protein</fullName>
    </recommendedName>
</protein>
<feature type="region of interest" description="Disordered" evidence="3">
    <location>
        <begin position="90"/>
        <end position="110"/>
    </location>
</feature>
<dbReference type="PROSITE" id="PS00018">
    <property type="entry name" value="EF_HAND_1"/>
    <property type="match status" value="2"/>
</dbReference>
<proteinExistence type="predicted"/>
<keyword evidence="7" id="KW-1185">Reference proteome</keyword>
<dbReference type="Proteomes" id="UP000460561">
    <property type="component" value="Unassembled WGS sequence"/>
</dbReference>
<dbReference type="PANTHER" id="PTHR10827">
    <property type="entry name" value="RETICULOCALBIN"/>
    <property type="match status" value="1"/>
</dbReference>
<dbReference type="AlphaFoldDB" id="A0A845AA03"/>
<feature type="compositionally biased region" description="Basic and acidic residues" evidence="3">
    <location>
        <begin position="147"/>
        <end position="171"/>
    </location>
</feature>
<dbReference type="RefSeq" id="WP_160739523.1">
    <property type="nucleotide sequence ID" value="NZ_WTYQ01000003.1"/>
</dbReference>
<evidence type="ECO:0000313" key="6">
    <source>
        <dbReference type="EMBL" id="MXP26337.1"/>
    </source>
</evidence>
<dbReference type="InterPro" id="IPR002048">
    <property type="entry name" value="EF_hand_dom"/>
</dbReference>
<evidence type="ECO:0000256" key="2">
    <source>
        <dbReference type="ARBA" id="ARBA00022737"/>
    </source>
</evidence>
<evidence type="ECO:0000256" key="1">
    <source>
        <dbReference type="ARBA" id="ARBA00022723"/>
    </source>
</evidence>
<dbReference type="PANTHER" id="PTHR10827:SF98">
    <property type="entry name" value="45 KDA CALCIUM-BINDING PROTEIN"/>
    <property type="match status" value="1"/>
</dbReference>
<feature type="signal peptide" evidence="4">
    <location>
        <begin position="1"/>
        <end position="24"/>
    </location>
</feature>
<evidence type="ECO:0000256" key="3">
    <source>
        <dbReference type="SAM" id="MobiDB-lite"/>
    </source>
</evidence>
<feature type="region of interest" description="Disordered" evidence="3">
    <location>
        <begin position="140"/>
        <end position="171"/>
    </location>
</feature>
<keyword evidence="2" id="KW-0677">Repeat</keyword>
<gene>
    <name evidence="6" type="ORF">GRI39_09840</name>
</gene>
<dbReference type="OrthoDB" id="113323at2"/>
<evidence type="ECO:0000313" key="7">
    <source>
        <dbReference type="Proteomes" id="UP000460561"/>
    </source>
</evidence>
<sequence length="171" mass="18858">MRKLIISLAAAAVAIAGGSTLAYAQPKMGGDFTRSQAQERATKMFERMDVNSDGVIDAADREARMKQRFDKMDTDKNGSISFAEFSARPEWKGKRGHHRMGRGGHGPMGMMADTDKDGKITRAEFQAHALAKFDAMDTDKNGTVTAAERKADRDAMRAKFSQQREARANIK</sequence>
<evidence type="ECO:0000259" key="5">
    <source>
        <dbReference type="PROSITE" id="PS50222"/>
    </source>
</evidence>
<dbReference type="GO" id="GO:0005509">
    <property type="term" value="F:calcium ion binding"/>
    <property type="evidence" value="ECO:0007669"/>
    <property type="project" value="InterPro"/>
</dbReference>
<accession>A0A845AA03</accession>
<dbReference type="PROSITE" id="PS50222">
    <property type="entry name" value="EF_HAND_2"/>
    <property type="match status" value="2"/>
</dbReference>
<keyword evidence="1" id="KW-0479">Metal-binding</keyword>
<reference evidence="6 7" key="1">
    <citation type="submission" date="2019-12" db="EMBL/GenBank/DDBJ databases">
        <title>Genomic-based taxomic classification of the family Erythrobacteraceae.</title>
        <authorList>
            <person name="Xu L."/>
        </authorList>
    </citation>
    <scope>NUCLEOTIDE SEQUENCE [LARGE SCALE GENOMIC DNA]</scope>
    <source>
        <strain evidence="6 7">DSM 18604</strain>
    </source>
</reference>
<dbReference type="Gene3D" id="1.10.238.10">
    <property type="entry name" value="EF-hand"/>
    <property type="match status" value="2"/>
</dbReference>
<comment type="caution">
    <text evidence="6">The sequence shown here is derived from an EMBL/GenBank/DDBJ whole genome shotgun (WGS) entry which is preliminary data.</text>
</comment>
<feature type="chain" id="PRO_5032512136" description="EF-hand domain-containing protein" evidence="4">
    <location>
        <begin position="25"/>
        <end position="171"/>
    </location>
</feature>
<dbReference type="EMBL" id="WTYQ01000003">
    <property type="protein sequence ID" value="MXP26337.1"/>
    <property type="molecule type" value="Genomic_DNA"/>
</dbReference>